<reference evidence="18 19" key="1">
    <citation type="journal article" date="2017" name="Gigascience">
        <title>Draft genome of the honey bee ectoparasitic mite, Tropilaelaps mercedesae, is shaped by the parasitic life history.</title>
        <authorList>
            <person name="Dong X."/>
            <person name="Armstrong S.D."/>
            <person name="Xia D."/>
            <person name="Makepeace B.L."/>
            <person name="Darby A.C."/>
            <person name="Kadowaki T."/>
        </authorList>
    </citation>
    <scope>NUCLEOTIDE SEQUENCE [LARGE SCALE GENOMIC DNA]</scope>
    <source>
        <strain evidence="18">Wuxi-XJTLU</strain>
    </source>
</reference>
<gene>
    <name evidence="18" type="ORF">BIW11_11450</name>
</gene>
<keyword evidence="13 16" id="KW-0496">Mitochondrion</keyword>
<keyword evidence="11" id="KW-1133">Transmembrane helix</keyword>
<evidence type="ECO:0000259" key="17">
    <source>
        <dbReference type="Pfam" id="PF01180"/>
    </source>
</evidence>
<feature type="domain" description="Dihydroorotate dehydrogenase catalytic" evidence="17">
    <location>
        <begin position="80"/>
        <end position="373"/>
    </location>
</feature>
<comment type="subcellular location">
    <subcellularLocation>
        <location evidence="1 16">Mitochondrion inner membrane</location>
        <topology evidence="1 16">Single-pass membrane protein</topology>
    </subcellularLocation>
</comment>
<dbReference type="UniPathway" id="UPA00070">
    <property type="reaction ID" value="UER00946"/>
</dbReference>
<comment type="catalytic activity">
    <reaction evidence="15 16">
        <text>(S)-dihydroorotate + a quinone = orotate + a quinol</text>
        <dbReference type="Rhea" id="RHEA:30187"/>
        <dbReference type="ChEBI" id="CHEBI:24646"/>
        <dbReference type="ChEBI" id="CHEBI:30839"/>
        <dbReference type="ChEBI" id="CHEBI:30864"/>
        <dbReference type="ChEBI" id="CHEBI:132124"/>
        <dbReference type="EC" id="1.3.5.2"/>
    </reaction>
</comment>
<sequence length="402" mass="43931">MGSRAGFTAAHKLKSLAALSVGGMGAFASFCTLKGEQRFYDDWLIPCVHHFLDPERAHRAAVLLAKYRILPNWNSEYPELRTRLFGIDFDNCVGLAAGFDKDGEAVRGLFDWGFGFVEVGSVTPLPQPGNFRPRMFRLLKDQALINRYGFNSSGHENVKKSLYHDGYKHRGVVGVNLGKNKTSEDAAMDYLKGVSQFGEKADYLVVNVSSPNTPGLRSLQSKNQLKDLLSKIICARDKLSVRVPVLLKIAPDLSEEDKKNIAEVILSHECRVDGLIISNSTIHRPKELVSRNSDKIGGLSGKPLLASSTLVISDMYLLTNGKVPIIGVGGISSGEDAYTKIKAGASMVQIYTSLVYRGPPVVETIKAELTKCLKDDGYSNVAEAVGADHKIDAIVSKLIKFN</sequence>
<comment type="pathway">
    <text evidence="2 16">Pyrimidine metabolism; UMP biosynthesis via de novo pathway; orotate from (S)-dihydroorotate (quinone route): step 1/1.</text>
</comment>
<dbReference type="InterPro" id="IPR013785">
    <property type="entry name" value="Aldolase_TIM"/>
</dbReference>
<evidence type="ECO:0000256" key="14">
    <source>
        <dbReference type="ARBA" id="ARBA00023136"/>
    </source>
</evidence>
<dbReference type="InterPro" id="IPR001295">
    <property type="entry name" value="Dihydroorotate_DH_CS"/>
</dbReference>
<comment type="similarity">
    <text evidence="3 16">Belongs to the dihydroorotate dehydrogenase family. Type 2 subfamily.</text>
</comment>
<dbReference type="PROSITE" id="PS00911">
    <property type="entry name" value="DHODEHASE_1"/>
    <property type="match status" value="1"/>
</dbReference>
<dbReference type="NCBIfam" id="NF003652">
    <property type="entry name" value="PRK05286.2-5"/>
    <property type="match status" value="1"/>
</dbReference>
<dbReference type="GO" id="GO:0006207">
    <property type="term" value="P:'de novo' pyrimidine nucleobase biosynthetic process"/>
    <property type="evidence" value="ECO:0007669"/>
    <property type="project" value="InterPro"/>
</dbReference>
<dbReference type="EC" id="1.3.5.2" evidence="4 16"/>
<dbReference type="Proteomes" id="UP000192247">
    <property type="component" value="Unassembled WGS sequence"/>
</dbReference>
<dbReference type="PROSITE" id="PS00912">
    <property type="entry name" value="DHODEHASE_2"/>
    <property type="match status" value="1"/>
</dbReference>
<keyword evidence="12 16" id="KW-0560">Oxidoreductase</keyword>
<evidence type="ECO:0000313" key="18">
    <source>
        <dbReference type="EMBL" id="OQR70708.1"/>
    </source>
</evidence>
<evidence type="ECO:0000256" key="4">
    <source>
        <dbReference type="ARBA" id="ARBA00012791"/>
    </source>
</evidence>
<keyword evidence="9 16" id="KW-0999">Mitochondrion inner membrane</keyword>
<dbReference type="NCBIfam" id="NF003645">
    <property type="entry name" value="PRK05286.1-2"/>
    <property type="match status" value="1"/>
</dbReference>
<keyword evidence="10" id="KW-0809">Transit peptide</keyword>
<evidence type="ECO:0000256" key="2">
    <source>
        <dbReference type="ARBA" id="ARBA00005161"/>
    </source>
</evidence>
<dbReference type="InterPro" id="IPR005719">
    <property type="entry name" value="Dihydroorotate_DH_2"/>
</dbReference>
<evidence type="ECO:0000256" key="15">
    <source>
        <dbReference type="ARBA" id="ARBA00048639"/>
    </source>
</evidence>
<dbReference type="AlphaFoldDB" id="A0A1V9XBH0"/>
<evidence type="ECO:0000256" key="6">
    <source>
        <dbReference type="ARBA" id="ARBA00022630"/>
    </source>
</evidence>
<dbReference type="OrthoDB" id="14784at2759"/>
<evidence type="ECO:0000256" key="7">
    <source>
        <dbReference type="ARBA" id="ARBA00022643"/>
    </source>
</evidence>
<dbReference type="Gene3D" id="3.20.20.70">
    <property type="entry name" value="Aldolase class I"/>
    <property type="match status" value="1"/>
</dbReference>
<organism evidence="18 19">
    <name type="scientific">Tropilaelaps mercedesae</name>
    <dbReference type="NCBI Taxonomy" id="418985"/>
    <lineage>
        <taxon>Eukaryota</taxon>
        <taxon>Metazoa</taxon>
        <taxon>Ecdysozoa</taxon>
        <taxon>Arthropoda</taxon>
        <taxon>Chelicerata</taxon>
        <taxon>Arachnida</taxon>
        <taxon>Acari</taxon>
        <taxon>Parasitiformes</taxon>
        <taxon>Mesostigmata</taxon>
        <taxon>Gamasina</taxon>
        <taxon>Dermanyssoidea</taxon>
        <taxon>Laelapidae</taxon>
        <taxon>Tropilaelaps</taxon>
    </lineage>
</organism>
<evidence type="ECO:0000256" key="1">
    <source>
        <dbReference type="ARBA" id="ARBA00004434"/>
    </source>
</evidence>
<dbReference type="EMBL" id="MNPL01016512">
    <property type="protein sequence ID" value="OQR70708.1"/>
    <property type="molecule type" value="Genomic_DNA"/>
</dbReference>
<dbReference type="CDD" id="cd04738">
    <property type="entry name" value="DHOD_2_like"/>
    <property type="match status" value="1"/>
</dbReference>
<dbReference type="InParanoid" id="A0A1V9XBH0"/>
<comment type="cofactor">
    <cofactor evidence="16">
        <name>FMN</name>
        <dbReference type="ChEBI" id="CHEBI:58210"/>
    </cofactor>
    <text evidence="16">Binds 1 FMN per subunit.</text>
</comment>
<dbReference type="NCBIfam" id="TIGR01036">
    <property type="entry name" value="pyrD_sub2"/>
    <property type="match status" value="1"/>
</dbReference>
<comment type="caution">
    <text evidence="18">The sequence shown here is derived from an EMBL/GenBank/DDBJ whole genome shotgun (WGS) entry which is preliminary data.</text>
</comment>
<keyword evidence="8" id="KW-0812">Transmembrane</keyword>
<dbReference type="InterPro" id="IPR005720">
    <property type="entry name" value="Dihydroorotate_DH_cat"/>
</dbReference>
<dbReference type="FunFam" id="3.20.20.70:FF:000066">
    <property type="entry name" value="Dihydroorotate dehydrogenase (quinone), mitochondrial"/>
    <property type="match status" value="1"/>
</dbReference>
<evidence type="ECO:0000256" key="5">
    <source>
        <dbReference type="ARBA" id="ARBA00017599"/>
    </source>
</evidence>
<dbReference type="PANTHER" id="PTHR48109:SF4">
    <property type="entry name" value="DIHYDROOROTATE DEHYDROGENASE (QUINONE), MITOCHONDRIAL"/>
    <property type="match status" value="1"/>
</dbReference>
<proteinExistence type="inferred from homology"/>
<evidence type="ECO:0000256" key="9">
    <source>
        <dbReference type="ARBA" id="ARBA00022792"/>
    </source>
</evidence>
<dbReference type="FunCoup" id="A0A1V9XBH0">
    <property type="interactions" value="677"/>
</dbReference>
<dbReference type="SUPFAM" id="SSF51395">
    <property type="entry name" value="FMN-linked oxidoreductases"/>
    <property type="match status" value="1"/>
</dbReference>
<evidence type="ECO:0000256" key="16">
    <source>
        <dbReference type="RuleBase" id="RU361255"/>
    </source>
</evidence>
<evidence type="ECO:0000256" key="13">
    <source>
        <dbReference type="ARBA" id="ARBA00023128"/>
    </source>
</evidence>
<evidence type="ECO:0000256" key="12">
    <source>
        <dbReference type="ARBA" id="ARBA00023002"/>
    </source>
</evidence>
<keyword evidence="14" id="KW-0472">Membrane</keyword>
<name>A0A1V9XBH0_9ACAR</name>
<keyword evidence="7 16" id="KW-0288">FMN</keyword>
<accession>A0A1V9XBH0</accession>
<dbReference type="Pfam" id="PF01180">
    <property type="entry name" value="DHO_dh"/>
    <property type="match status" value="1"/>
</dbReference>
<dbReference type="GO" id="GO:0044205">
    <property type="term" value="P:'de novo' UMP biosynthetic process"/>
    <property type="evidence" value="ECO:0007669"/>
    <property type="project" value="UniProtKB-UniPathway"/>
</dbReference>
<keyword evidence="6 16" id="KW-0285">Flavoprotein</keyword>
<evidence type="ECO:0000256" key="10">
    <source>
        <dbReference type="ARBA" id="ARBA00022946"/>
    </source>
</evidence>
<dbReference type="STRING" id="418985.A0A1V9XBH0"/>
<evidence type="ECO:0000256" key="3">
    <source>
        <dbReference type="ARBA" id="ARBA00005359"/>
    </source>
</evidence>
<dbReference type="GO" id="GO:0005743">
    <property type="term" value="C:mitochondrial inner membrane"/>
    <property type="evidence" value="ECO:0007669"/>
    <property type="project" value="UniProtKB-SubCell"/>
</dbReference>
<dbReference type="PANTHER" id="PTHR48109">
    <property type="entry name" value="DIHYDROOROTATE DEHYDROGENASE (QUINONE), MITOCHONDRIAL-RELATED"/>
    <property type="match status" value="1"/>
</dbReference>
<keyword evidence="19" id="KW-1185">Reference proteome</keyword>
<protein>
    <recommendedName>
        <fullName evidence="5 16">Dihydroorotate dehydrogenase (quinone), mitochondrial</fullName>
        <shortName evidence="16">DHOdehase</shortName>
        <ecNumber evidence="4 16">1.3.5.2</ecNumber>
    </recommendedName>
</protein>
<evidence type="ECO:0000256" key="8">
    <source>
        <dbReference type="ARBA" id="ARBA00022692"/>
    </source>
</evidence>
<evidence type="ECO:0000256" key="11">
    <source>
        <dbReference type="ARBA" id="ARBA00022989"/>
    </source>
</evidence>
<dbReference type="InterPro" id="IPR050074">
    <property type="entry name" value="DHO_dehydrogenase"/>
</dbReference>
<dbReference type="GO" id="GO:0106430">
    <property type="term" value="F:dihydroorotate dehydrogenase (quinone) activity"/>
    <property type="evidence" value="ECO:0007669"/>
    <property type="project" value="UniProtKB-EC"/>
</dbReference>
<evidence type="ECO:0000313" key="19">
    <source>
        <dbReference type="Proteomes" id="UP000192247"/>
    </source>
</evidence>